<feature type="compositionally biased region" description="Polar residues" evidence="2">
    <location>
        <begin position="422"/>
        <end position="433"/>
    </location>
</feature>
<evidence type="ECO:0000256" key="2">
    <source>
        <dbReference type="SAM" id="MobiDB-lite"/>
    </source>
</evidence>
<sequence>MKESERRVVQLDAEVETLKEEKMEVNDVVEELKQELSEFEVREEKLREKNMEACQVLEQLRQQMLAAEARTMRFDEAMKKMKQKESEAERTVQKLRREVLAGEEHKKMSDQMLDKMRAKESEDVRRMQELRKQNLEASRTVEELKQQVLAAEENKKMSDQAMEEMRARQTEDVRTMEELRHQHLEASYAMEELRQQVLAAEENKKMSDQAMEEMRARQVEDVRTVEELRHQHLEASYTIEELRQQILTAEECVKMYDQTVDALKDKRSEDIRTVEELKRQQYEASQAVEELSRQKLEAYNAAEIHKKRFENLAPMAEGLASLLKVNVDDLANLVTVEDKSVAAEGNEGLTFRVSKDGKQSLRNDGAEGEGHADVVVIVKSPGMRSTCNSSKNGYSLVPERGDRNLPESSWTKYVDINDNNAVQTSSSVQSDYATPQAERNYGDQENGSRKLQDSGRHAGSGLEFRMSASEQLMTQTWCSHELTPYYKDAGVIIDIIDSDDETTPDKPAYISTPLIQINEEKNDPSEVSLVSQKRKRIEFGIDEQKEDQNIVVAASDSRRHNFDGFNDRTPTLQRTWIFAADMLKAFEEDDELCMNAVCALYRQQVFESKYTGGFSGLLHHFEAMRARSLAEYLIGGDPELKQRKSVAEVKEEFPCALYLCRSLATDYYESLFTLYCNGDDPFFRSG</sequence>
<comment type="caution">
    <text evidence="3">The sequence shown here is derived from an EMBL/GenBank/DDBJ whole genome shotgun (WGS) entry which is preliminary data.</text>
</comment>
<reference evidence="3" key="1">
    <citation type="submission" date="2020-06" db="EMBL/GenBank/DDBJ databases">
        <authorList>
            <person name="Li T."/>
            <person name="Hu X."/>
            <person name="Zhang T."/>
            <person name="Song X."/>
            <person name="Zhang H."/>
            <person name="Dai N."/>
            <person name="Sheng W."/>
            <person name="Hou X."/>
            <person name="Wei L."/>
        </authorList>
    </citation>
    <scope>NUCLEOTIDE SEQUENCE</scope>
    <source>
        <strain evidence="3">3651</strain>
        <tissue evidence="3">Leaf</tissue>
    </source>
</reference>
<gene>
    <name evidence="3" type="ORF">Salat_0707500</name>
</gene>
<feature type="coiled-coil region" evidence="1">
    <location>
        <begin position="1"/>
        <end position="294"/>
    </location>
</feature>
<keyword evidence="1" id="KW-0175">Coiled coil</keyword>
<keyword evidence="4" id="KW-1185">Reference proteome</keyword>
<dbReference type="Proteomes" id="UP001293254">
    <property type="component" value="Unassembled WGS sequence"/>
</dbReference>
<feature type="region of interest" description="Disordered" evidence="2">
    <location>
        <begin position="422"/>
        <end position="459"/>
    </location>
</feature>
<name>A0AAE2CUU6_9LAMI</name>
<dbReference type="AlphaFoldDB" id="A0AAE2CUU6"/>
<proteinExistence type="predicted"/>
<evidence type="ECO:0000256" key="1">
    <source>
        <dbReference type="SAM" id="Coils"/>
    </source>
</evidence>
<accession>A0AAE2CUU6</accession>
<dbReference type="EMBL" id="JACGWO010000002">
    <property type="protein sequence ID" value="KAK4435441.1"/>
    <property type="molecule type" value="Genomic_DNA"/>
</dbReference>
<protein>
    <submittedName>
        <fullName evidence="3">Uncharacterized protein</fullName>
    </submittedName>
</protein>
<dbReference type="PANTHER" id="PTHR34380:SF1">
    <property type="entry name" value="OS01G0221300 PROTEIN"/>
    <property type="match status" value="1"/>
</dbReference>
<reference evidence="3" key="2">
    <citation type="journal article" date="2024" name="Plant">
        <title>Genomic evolution and insights into agronomic trait innovations of Sesamum species.</title>
        <authorList>
            <person name="Miao H."/>
            <person name="Wang L."/>
            <person name="Qu L."/>
            <person name="Liu H."/>
            <person name="Sun Y."/>
            <person name="Le M."/>
            <person name="Wang Q."/>
            <person name="Wei S."/>
            <person name="Zheng Y."/>
            <person name="Lin W."/>
            <person name="Duan Y."/>
            <person name="Cao H."/>
            <person name="Xiong S."/>
            <person name="Wang X."/>
            <person name="Wei L."/>
            <person name="Li C."/>
            <person name="Ma Q."/>
            <person name="Ju M."/>
            <person name="Zhao R."/>
            <person name="Li G."/>
            <person name="Mu C."/>
            <person name="Tian Q."/>
            <person name="Mei H."/>
            <person name="Zhang T."/>
            <person name="Gao T."/>
            <person name="Zhang H."/>
        </authorList>
    </citation>
    <scope>NUCLEOTIDE SEQUENCE</scope>
    <source>
        <strain evidence="3">3651</strain>
    </source>
</reference>
<evidence type="ECO:0000313" key="4">
    <source>
        <dbReference type="Proteomes" id="UP001293254"/>
    </source>
</evidence>
<feature type="compositionally biased region" description="Basic and acidic residues" evidence="2">
    <location>
        <begin position="440"/>
        <end position="456"/>
    </location>
</feature>
<evidence type="ECO:0000313" key="3">
    <source>
        <dbReference type="EMBL" id="KAK4435441.1"/>
    </source>
</evidence>
<dbReference type="PANTHER" id="PTHR34380">
    <property type="entry name" value="BNAA03G12380D PROTEIN"/>
    <property type="match status" value="1"/>
</dbReference>
<organism evidence="3 4">
    <name type="scientific">Sesamum alatum</name>
    <dbReference type="NCBI Taxonomy" id="300844"/>
    <lineage>
        <taxon>Eukaryota</taxon>
        <taxon>Viridiplantae</taxon>
        <taxon>Streptophyta</taxon>
        <taxon>Embryophyta</taxon>
        <taxon>Tracheophyta</taxon>
        <taxon>Spermatophyta</taxon>
        <taxon>Magnoliopsida</taxon>
        <taxon>eudicotyledons</taxon>
        <taxon>Gunneridae</taxon>
        <taxon>Pentapetalae</taxon>
        <taxon>asterids</taxon>
        <taxon>lamiids</taxon>
        <taxon>Lamiales</taxon>
        <taxon>Pedaliaceae</taxon>
        <taxon>Sesamum</taxon>
    </lineage>
</organism>